<proteinExistence type="predicted"/>
<dbReference type="EMBL" id="JGDS01000006">
    <property type="protein sequence ID" value="EXZ75811.1"/>
    <property type="molecule type" value="Genomic_DNA"/>
</dbReference>
<gene>
    <name evidence="1" type="ORF">M123_4670</name>
</gene>
<name>A0A016EFD0_BACFG</name>
<organism evidence="1 2">
    <name type="scientific">Bacteroides fragilis str. 3976T8</name>
    <dbReference type="NCBI Taxonomy" id="1339314"/>
    <lineage>
        <taxon>Bacteria</taxon>
        <taxon>Pseudomonadati</taxon>
        <taxon>Bacteroidota</taxon>
        <taxon>Bacteroidia</taxon>
        <taxon>Bacteroidales</taxon>
        <taxon>Bacteroidaceae</taxon>
        <taxon>Bacteroides</taxon>
    </lineage>
</organism>
<dbReference type="AlphaFoldDB" id="A0A016EFD0"/>
<protein>
    <submittedName>
        <fullName evidence="1">Uncharacterized protein</fullName>
    </submittedName>
</protein>
<evidence type="ECO:0000313" key="2">
    <source>
        <dbReference type="Proteomes" id="UP000020938"/>
    </source>
</evidence>
<accession>A0A016EFD0</accession>
<reference evidence="1 2" key="1">
    <citation type="submission" date="2014-02" db="EMBL/GenBank/DDBJ databases">
        <authorList>
            <person name="Sears C."/>
            <person name="Carroll K."/>
            <person name="Sack B.R."/>
            <person name="Qadri F."/>
            <person name="Myers L.L."/>
            <person name="Chung G.-T."/>
            <person name="Escheverria P."/>
            <person name="Fraser C.M."/>
            <person name="Sadzewicz L."/>
            <person name="Shefchek K.A."/>
            <person name="Tallon L."/>
            <person name="Das S.P."/>
            <person name="Daugherty S."/>
            <person name="Mongodin E.F."/>
        </authorList>
    </citation>
    <scope>NUCLEOTIDE SEQUENCE [LARGE SCALE GENOMIC DNA]</scope>
    <source>
        <strain evidence="1 2">3976T8</strain>
    </source>
</reference>
<dbReference type="Proteomes" id="UP000020938">
    <property type="component" value="Unassembled WGS sequence"/>
</dbReference>
<dbReference type="PATRIC" id="fig|1339314.3.peg.6"/>
<evidence type="ECO:0000313" key="1">
    <source>
        <dbReference type="EMBL" id="EXZ75811.1"/>
    </source>
</evidence>
<comment type="caution">
    <text evidence="1">The sequence shown here is derived from an EMBL/GenBank/DDBJ whole genome shotgun (WGS) entry which is preliminary data.</text>
</comment>
<sequence>MKILFLSLGRRWFIQLSKPFDKWVYHKKNKIKSKQYSFL</sequence>